<dbReference type="Gene3D" id="6.20.330.10">
    <property type="match status" value="1"/>
</dbReference>
<evidence type="ECO:0000256" key="3">
    <source>
        <dbReference type="ARBA" id="ARBA00022801"/>
    </source>
</evidence>
<evidence type="ECO:0000256" key="5">
    <source>
        <dbReference type="SAM" id="Phobius"/>
    </source>
</evidence>
<dbReference type="Proteomes" id="UP001556709">
    <property type="component" value="Unassembled WGS sequence"/>
</dbReference>
<evidence type="ECO:0000256" key="4">
    <source>
        <dbReference type="ARBA" id="ARBA00022825"/>
    </source>
</evidence>
<accession>A0ABV3TEU3</accession>
<keyword evidence="5" id="KW-0812">Transmembrane</keyword>
<keyword evidence="5" id="KW-0472">Membrane</keyword>
<evidence type="ECO:0000313" key="7">
    <source>
        <dbReference type="EMBL" id="MEX0469276.1"/>
    </source>
</evidence>
<protein>
    <submittedName>
        <fullName evidence="7">S49 family peptidase</fullName>
        <ecNumber evidence="7">3.4.21.-</ecNumber>
    </submittedName>
</protein>
<keyword evidence="5" id="KW-1133">Transmembrane helix</keyword>
<keyword evidence="4" id="KW-0720">Serine protease</keyword>
<dbReference type="EMBL" id="JBAKFM010000002">
    <property type="protein sequence ID" value="MEX0469276.1"/>
    <property type="molecule type" value="Genomic_DNA"/>
</dbReference>
<dbReference type="Gene3D" id="3.90.226.10">
    <property type="entry name" value="2-enoyl-CoA Hydratase, Chain A, domain 1"/>
    <property type="match status" value="1"/>
</dbReference>
<dbReference type="InterPro" id="IPR029045">
    <property type="entry name" value="ClpP/crotonase-like_dom_sf"/>
</dbReference>
<dbReference type="SUPFAM" id="SSF52096">
    <property type="entry name" value="ClpP/crotonase"/>
    <property type="match status" value="1"/>
</dbReference>
<evidence type="ECO:0000256" key="2">
    <source>
        <dbReference type="ARBA" id="ARBA00022670"/>
    </source>
</evidence>
<sequence>MTEDEHWARESLRDIALAGIREQRRARRWNIFFRLLTIALLVTAVTVLVIPGIGGGGLVDGPHTAVVRIDGPIAAGRDADPERVIRGLEAAFSAPAARAVMLEINSPGGTPVAASRIYQAIERLRAQHPAKSVYAVAGDTMASGAYYVAAAADEIYVDGASVVGSIGVVSRGFGFTDAIDALGIDRRVYTAGESKADLDPFAPASPEAEARIEAILDSVHAQFIEAVRAGRGERLRGEPDALFSGRIWSGQASIELGLTDGIGTPRQVAREVIGAANRVDYTPRRRFIDQALNRLGSRIANSLMDAVRWPALQH</sequence>
<dbReference type="GO" id="GO:0016787">
    <property type="term" value="F:hydrolase activity"/>
    <property type="evidence" value="ECO:0007669"/>
    <property type="project" value="UniProtKB-KW"/>
</dbReference>
<feature type="transmembrane region" description="Helical" evidence="5">
    <location>
        <begin position="31"/>
        <end position="53"/>
    </location>
</feature>
<proteinExistence type="inferred from homology"/>
<keyword evidence="8" id="KW-1185">Reference proteome</keyword>
<dbReference type="InterPro" id="IPR047272">
    <property type="entry name" value="S49_SppA_C"/>
</dbReference>
<comment type="similarity">
    <text evidence="1">Belongs to the peptidase S49 family.</text>
</comment>
<name>A0ABV3TEU3_9GAMM</name>
<evidence type="ECO:0000256" key="1">
    <source>
        <dbReference type="ARBA" id="ARBA00008683"/>
    </source>
</evidence>
<organism evidence="7 8">
    <name type="scientific">Spiribacter pallidus</name>
    <dbReference type="NCBI Taxonomy" id="1987936"/>
    <lineage>
        <taxon>Bacteria</taxon>
        <taxon>Pseudomonadati</taxon>
        <taxon>Pseudomonadota</taxon>
        <taxon>Gammaproteobacteria</taxon>
        <taxon>Chromatiales</taxon>
        <taxon>Ectothiorhodospiraceae</taxon>
        <taxon>Spiribacter</taxon>
    </lineage>
</organism>
<evidence type="ECO:0000259" key="6">
    <source>
        <dbReference type="Pfam" id="PF01343"/>
    </source>
</evidence>
<evidence type="ECO:0000313" key="8">
    <source>
        <dbReference type="Proteomes" id="UP001556709"/>
    </source>
</evidence>
<dbReference type="RefSeq" id="WP_367958474.1">
    <property type="nucleotide sequence ID" value="NZ_JBAKFK010000002.1"/>
</dbReference>
<dbReference type="Pfam" id="PF01343">
    <property type="entry name" value="Peptidase_S49"/>
    <property type="match status" value="1"/>
</dbReference>
<dbReference type="CDD" id="cd07023">
    <property type="entry name" value="S49_Sppa_N_C"/>
    <property type="match status" value="1"/>
</dbReference>
<dbReference type="InterPro" id="IPR002142">
    <property type="entry name" value="Peptidase_S49"/>
</dbReference>
<dbReference type="PANTHER" id="PTHR42987">
    <property type="entry name" value="PEPTIDASE S49"/>
    <property type="match status" value="1"/>
</dbReference>
<comment type="caution">
    <text evidence="7">The sequence shown here is derived from an EMBL/GenBank/DDBJ whole genome shotgun (WGS) entry which is preliminary data.</text>
</comment>
<gene>
    <name evidence="7" type="ORF">V6X73_06015</name>
</gene>
<keyword evidence="2" id="KW-0645">Protease</keyword>
<dbReference type="EC" id="3.4.21.-" evidence="7"/>
<feature type="domain" description="Peptidase S49" evidence="6">
    <location>
        <begin position="129"/>
        <end position="271"/>
    </location>
</feature>
<keyword evidence="3 7" id="KW-0378">Hydrolase</keyword>
<dbReference type="PANTHER" id="PTHR42987:SF8">
    <property type="entry name" value="PROTEINASE"/>
    <property type="match status" value="1"/>
</dbReference>
<reference evidence="7 8" key="1">
    <citation type="submission" date="2024-02" db="EMBL/GenBank/DDBJ databases">
        <title>New especies of Spiribacter isolated from saline water.</title>
        <authorList>
            <person name="Leon M.J."/>
            <person name="De La Haba R."/>
            <person name="Sanchez-Porro C."/>
            <person name="Ventosa A."/>
        </authorList>
    </citation>
    <scope>NUCLEOTIDE SEQUENCE [LARGE SCALE GENOMIC DNA]</scope>
    <source>
        <strain evidence="8">ag22IC6-390</strain>
    </source>
</reference>